<name>A0ABR3H945_LOXSC</name>
<dbReference type="EMBL" id="JBEUOH010000023">
    <property type="protein sequence ID" value="KAL0861307.1"/>
    <property type="molecule type" value="Genomic_DNA"/>
</dbReference>
<proteinExistence type="predicted"/>
<evidence type="ECO:0000256" key="2">
    <source>
        <dbReference type="SAM" id="SignalP"/>
    </source>
</evidence>
<reference evidence="3 4" key="1">
    <citation type="submission" date="2024-06" db="EMBL/GenBank/DDBJ databases">
        <title>A chromosome-level genome assembly of beet webworm, Loxostege sticticalis.</title>
        <authorList>
            <person name="Zhang Y."/>
        </authorList>
    </citation>
    <scope>NUCLEOTIDE SEQUENCE [LARGE SCALE GENOMIC DNA]</scope>
    <source>
        <strain evidence="3">AQ026</strain>
        <tissue evidence="3">Whole body</tissue>
    </source>
</reference>
<protein>
    <submittedName>
        <fullName evidence="3">Uncharacterized protein</fullName>
    </submittedName>
</protein>
<dbReference type="Proteomes" id="UP001549920">
    <property type="component" value="Unassembled WGS sequence"/>
</dbReference>
<feature type="compositionally biased region" description="Basic and acidic residues" evidence="1">
    <location>
        <begin position="102"/>
        <end position="130"/>
    </location>
</feature>
<evidence type="ECO:0000313" key="3">
    <source>
        <dbReference type="EMBL" id="KAL0861307.1"/>
    </source>
</evidence>
<accession>A0ABR3H945</accession>
<feature type="region of interest" description="Disordered" evidence="1">
    <location>
        <begin position="93"/>
        <end position="130"/>
    </location>
</feature>
<evidence type="ECO:0000256" key="1">
    <source>
        <dbReference type="SAM" id="MobiDB-lite"/>
    </source>
</evidence>
<keyword evidence="2" id="KW-0732">Signal</keyword>
<organism evidence="3 4">
    <name type="scientific">Loxostege sticticalis</name>
    <name type="common">Beet webworm moth</name>
    <dbReference type="NCBI Taxonomy" id="481309"/>
    <lineage>
        <taxon>Eukaryota</taxon>
        <taxon>Metazoa</taxon>
        <taxon>Ecdysozoa</taxon>
        <taxon>Arthropoda</taxon>
        <taxon>Hexapoda</taxon>
        <taxon>Insecta</taxon>
        <taxon>Pterygota</taxon>
        <taxon>Neoptera</taxon>
        <taxon>Endopterygota</taxon>
        <taxon>Lepidoptera</taxon>
        <taxon>Glossata</taxon>
        <taxon>Ditrysia</taxon>
        <taxon>Pyraloidea</taxon>
        <taxon>Crambidae</taxon>
        <taxon>Pyraustinae</taxon>
        <taxon>Loxostege</taxon>
    </lineage>
</organism>
<keyword evidence="4" id="KW-1185">Reference proteome</keyword>
<comment type="caution">
    <text evidence="3">The sequence shown here is derived from an EMBL/GenBank/DDBJ whole genome shotgun (WGS) entry which is preliminary data.</text>
</comment>
<feature type="signal peptide" evidence="2">
    <location>
        <begin position="1"/>
        <end position="20"/>
    </location>
</feature>
<sequence length="235" mass="27107">MCRLAILILFSLSYINNIQGLVRHTVDLSGFYDNDLNPVFKPKVEVGVEETPLWVLDLDSEDLDSLKLRIGSEEEEREFENANGRSIRQYERSQGLANRRVKKDDPLKQDQRVKKDDSMKQDREESETIKKENEGLKKEIVKIINKLVLNTVDLSDHVAEQGQSLSLNFKGPYTSLTVRSGNKQWHFFKKPPSPLPAWFYTDHPTGGDVEIPTYLRNPFYVALLRMLKLLLGYPV</sequence>
<evidence type="ECO:0000313" key="4">
    <source>
        <dbReference type="Proteomes" id="UP001549920"/>
    </source>
</evidence>
<feature type="chain" id="PRO_5047483150" evidence="2">
    <location>
        <begin position="21"/>
        <end position="235"/>
    </location>
</feature>
<gene>
    <name evidence="3" type="ORF">ABMA27_008866</name>
</gene>